<protein>
    <submittedName>
        <fullName evidence="2">DUF1427 family protein</fullName>
    </submittedName>
</protein>
<comment type="caution">
    <text evidence="2">The sequence shown here is derived from an EMBL/GenBank/DDBJ whole genome shotgun (WGS) entry which is preliminary data.</text>
</comment>
<reference evidence="3" key="1">
    <citation type="journal article" date="2019" name="Int. J. Syst. Evol. Microbiol.">
        <title>The Global Catalogue of Microorganisms (GCM) 10K type strain sequencing project: providing services to taxonomists for standard genome sequencing and annotation.</title>
        <authorList>
            <consortium name="The Broad Institute Genomics Platform"/>
            <consortium name="The Broad Institute Genome Sequencing Center for Infectious Disease"/>
            <person name="Wu L."/>
            <person name="Ma J."/>
        </authorList>
    </citation>
    <scope>NUCLEOTIDE SEQUENCE [LARGE SCALE GENOMIC DNA]</scope>
    <source>
        <strain evidence="3">CCUG 56042</strain>
    </source>
</reference>
<proteinExistence type="predicted"/>
<name>A0ABW0J785_9BURK</name>
<sequence>MEPYLVSLGAGALIGVIYSVIKVRSPAPPLVALVGLFGMTIGMQAIPLLKPFLGL</sequence>
<keyword evidence="1" id="KW-0472">Membrane</keyword>
<evidence type="ECO:0000256" key="1">
    <source>
        <dbReference type="SAM" id="Phobius"/>
    </source>
</evidence>
<dbReference type="Pfam" id="PF07235">
    <property type="entry name" value="DUF1427"/>
    <property type="match status" value="1"/>
</dbReference>
<evidence type="ECO:0000313" key="3">
    <source>
        <dbReference type="Proteomes" id="UP001596103"/>
    </source>
</evidence>
<feature type="transmembrane region" description="Helical" evidence="1">
    <location>
        <begin position="30"/>
        <end position="49"/>
    </location>
</feature>
<dbReference type="InterPro" id="IPR009872">
    <property type="entry name" value="DUF1427"/>
</dbReference>
<dbReference type="Proteomes" id="UP001596103">
    <property type="component" value="Unassembled WGS sequence"/>
</dbReference>
<gene>
    <name evidence="2" type="ORF">ACFPTO_08275</name>
</gene>
<dbReference type="NCBIfam" id="TIGR03510">
    <property type="entry name" value="XapX"/>
    <property type="match status" value="1"/>
</dbReference>
<keyword evidence="3" id="KW-1185">Reference proteome</keyword>
<dbReference type="InterPro" id="IPR020017">
    <property type="entry name" value="XapX_domain"/>
</dbReference>
<dbReference type="RefSeq" id="WP_377710748.1">
    <property type="nucleotide sequence ID" value="NZ_JBHSMP010000011.1"/>
</dbReference>
<feature type="transmembrane region" description="Helical" evidence="1">
    <location>
        <begin position="6"/>
        <end position="23"/>
    </location>
</feature>
<dbReference type="EMBL" id="JBHSMP010000011">
    <property type="protein sequence ID" value="MFC5428796.1"/>
    <property type="molecule type" value="Genomic_DNA"/>
</dbReference>
<organism evidence="2 3">
    <name type="scientific">Paraburkholderia denitrificans</name>
    <dbReference type="NCBI Taxonomy" id="694025"/>
    <lineage>
        <taxon>Bacteria</taxon>
        <taxon>Pseudomonadati</taxon>
        <taxon>Pseudomonadota</taxon>
        <taxon>Betaproteobacteria</taxon>
        <taxon>Burkholderiales</taxon>
        <taxon>Burkholderiaceae</taxon>
        <taxon>Paraburkholderia</taxon>
    </lineage>
</organism>
<keyword evidence="1" id="KW-1133">Transmembrane helix</keyword>
<evidence type="ECO:0000313" key="2">
    <source>
        <dbReference type="EMBL" id="MFC5428796.1"/>
    </source>
</evidence>
<accession>A0ABW0J785</accession>
<keyword evidence="1" id="KW-0812">Transmembrane</keyword>